<dbReference type="InterPro" id="IPR000361">
    <property type="entry name" value="ATAP_core_dom"/>
</dbReference>
<dbReference type="OrthoDB" id="1938621at2759"/>
<dbReference type="Pfam" id="PF01521">
    <property type="entry name" value="Fe-S_biosyn"/>
    <property type="match status" value="1"/>
</dbReference>
<evidence type="ECO:0000313" key="11">
    <source>
        <dbReference type="EMBL" id="KII65329.1"/>
    </source>
</evidence>
<dbReference type="GO" id="GO:0051537">
    <property type="term" value="F:2 iron, 2 sulfur cluster binding"/>
    <property type="evidence" value="ECO:0007669"/>
    <property type="project" value="TreeGrafter"/>
</dbReference>
<evidence type="ECO:0000259" key="10">
    <source>
        <dbReference type="Pfam" id="PF01521"/>
    </source>
</evidence>
<feature type="domain" description="Core" evidence="10">
    <location>
        <begin position="20"/>
        <end position="117"/>
    </location>
</feature>
<protein>
    <recommendedName>
        <fullName evidence="7">Iron-sulfur cluster assembly 2 homolog, mitochondrial</fullName>
    </recommendedName>
    <alternativeName>
        <fullName evidence="8">HESB-like domain-containing protein 1</fullName>
    </alternativeName>
</protein>
<dbReference type="InterPro" id="IPR035903">
    <property type="entry name" value="HesB-like_dom_sf"/>
</dbReference>
<gene>
    <name evidence="11" type="ORF">RF11_02749</name>
</gene>
<evidence type="ECO:0000256" key="2">
    <source>
        <dbReference type="ARBA" id="ARBA00006718"/>
    </source>
</evidence>
<dbReference type="GO" id="GO:0005506">
    <property type="term" value="F:iron ion binding"/>
    <property type="evidence" value="ECO:0007669"/>
    <property type="project" value="TreeGrafter"/>
</dbReference>
<evidence type="ECO:0000256" key="8">
    <source>
        <dbReference type="ARBA" id="ARBA00077082"/>
    </source>
</evidence>
<dbReference type="Gene3D" id="2.60.300.12">
    <property type="entry name" value="HesB-like domain"/>
    <property type="match status" value="1"/>
</dbReference>
<dbReference type="PANTHER" id="PTHR43011:SF1">
    <property type="entry name" value="IRON-SULFUR CLUSTER ASSEMBLY 2 HOMOLOG, MITOCHONDRIAL"/>
    <property type="match status" value="1"/>
</dbReference>
<dbReference type="InterPro" id="IPR016092">
    <property type="entry name" value="ATAP"/>
</dbReference>
<dbReference type="GO" id="GO:0120510">
    <property type="term" value="C:mitochondrial [4Fe-4S] assembly complex"/>
    <property type="evidence" value="ECO:0007669"/>
    <property type="project" value="UniProtKB-ARBA"/>
</dbReference>
<evidence type="ECO:0000256" key="7">
    <source>
        <dbReference type="ARBA" id="ARBA00073313"/>
    </source>
</evidence>
<evidence type="ECO:0000256" key="1">
    <source>
        <dbReference type="ARBA" id="ARBA00004173"/>
    </source>
</evidence>
<proteinExistence type="inferred from homology"/>
<dbReference type="NCBIfam" id="TIGR00049">
    <property type="entry name" value="iron-sulfur cluster assembly accessory protein"/>
    <property type="match status" value="1"/>
</dbReference>
<evidence type="ECO:0000313" key="12">
    <source>
        <dbReference type="Proteomes" id="UP000031668"/>
    </source>
</evidence>
<organism evidence="11 12">
    <name type="scientific">Thelohanellus kitauei</name>
    <name type="common">Myxosporean</name>
    <dbReference type="NCBI Taxonomy" id="669202"/>
    <lineage>
        <taxon>Eukaryota</taxon>
        <taxon>Metazoa</taxon>
        <taxon>Cnidaria</taxon>
        <taxon>Myxozoa</taxon>
        <taxon>Myxosporea</taxon>
        <taxon>Bivalvulida</taxon>
        <taxon>Platysporina</taxon>
        <taxon>Myxobolidae</taxon>
        <taxon>Thelohanellus</taxon>
    </lineage>
</organism>
<dbReference type="PANTHER" id="PTHR43011">
    <property type="entry name" value="IRON-SULFUR CLUSTER ASSEMBLY 2 HOMOLOG, MITOCHONDRIAL"/>
    <property type="match status" value="1"/>
</dbReference>
<keyword evidence="3" id="KW-0479">Metal-binding</keyword>
<name>A0A0C2IJ04_THEKT</name>
<comment type="function">
    <text evidence="6">Involved in the maturation of mitochondrial 4Fe-4S proteins functioning late in the iron-sulfur cluster assembly pathway. May be involved in the binding of an intermediate of Fe/S cluster assembly.</text>
</comment>
<reference evidence="11 12" key="1">
    <citation type="journal article" date="2014" name="Genome Biol. Evol.">
        <title>The genome of the myxosporean Thelohanellus kitauei shows adaptations to nutrient acquisition within its fish host.</title>
        <authorList>
            <person name="Yang Y."/>
            <person name="Xiong J."/>
            <person name="Zhou Z."/>
            <person name="Huo F."/>
            <person name="Miao W."/>
            <person name="Ran C."/>
            <person name="Liu Y."/>
            <person name="Zhang J."/>
            <person name="Feng J."/>
            <person name="Wang M."/>
            <person name="Wang M."/>
            <person name="Wang L."/>
            <person name="Yao B."/>
        </authorList>
    </citation>
    <scope>NUCLEOTIDE SEQUENCE [LARGE SCALE GENOMIC DNA]</scope>
    <source>
        <strain evidence="11">Wuqing</strain>
    </source>
</reference>
<comment type="subunit">
    <text evidence="9">Heterotetramer; forms a dimer of dimers with IBA57. Interacts with [2Fe-2S]-ISCA2 forming the heterodimer [2Fe- 2S]-ISCA2-IBA57 complex; [2Fe-2S] cluster binding is absolutely required to promote the complex formation.</text>
</comment>
<comment type="similarity">
    <text evidence="2">Belongs to the HesB/IscA family.</text>
</comment>
<keyword evidence="12" id="KW-1185">Reference proteome</keyword>
<evidence type="ECO:0000256" key="4">
    <source>
        <dbReference type="ARBA" id="ARBA00023004"/>
    </source>
</evidence>
<dbReference type="SUPFAM" id="SSF89360">
    <property type="entry name" value="HesB-like domain"/>
    <property type="match status" value="1"/>
</dbReference>
<dbReference type="EMBL" id="JWZT01003910">
    <property type="protein sequence ID" value="KII65329.1"/>
    <property type="molecule type" value="Genomic_DNA"/>
</dbReference>
<keyword evidence="5" id="KW-0496">Mitochondrion</keyword>
<dbReference type="AlphaFoldDB" id="A0A0C2IJ04"/>
<dbReference type="GO" id="GO:0016226">
    <property type="term" value="P:iron-sulfur cluster assembly"/>
    <property type="evidence" value="ECO:0007669"/>
    <property type="project" value="InterPro"/>
</dbReference>
<dbReference type="GO" id="GO:0051539">
    <property type="term" value="F:4 iron, 4 sulfur cluster binding"/>
    <property type="evidence" value="ECO:0007669"/>
    <property type="project" value="TreeGrafter"/>
</dbReference>
<keyword evidence="4" id="KW-0408">Iron</keyword>
<dbReference type="FunFam" id="2.60.300.12:FF:000006">
    <property type="entry name" value="Iron-sulfur cluster assembly 2 mitochondrial"/>
    <property type="match status" value="1"/>
</dbReference>
<evidence type="ECO:0000256" key="3">
    <source>
        <dbReference type="ARBA" id="ARBA00022723"/>
    </source>
</evidence>
<evidence type="ECO:0000256" key="6">
    <source>
        <dbReference type="ARBA" id="ARBA00057540"/>
    </source>
</evidence>
<dbReference type="OMA" id="INRFAYH"/>
<comment type="caution">
    <text evidence="11">The sequence shown here is derived from an EMBL/GenBank/DDBJ whole genome shotgun (WGS) entry which is preliminary data.</text>
</comment>
<evidence type="ECO:0000256" key="5">
    <source>
        <dbReference type="ARBA" id="ARBA00023128"/>
    </source>
</evidence>
<accession>A0A0C2IJ04</accession>
<evidence type="ECO:0000256" key="9">
    <source>
        <dbReference type="ARBA" id="ARBA00093471"/>
    </source>
</evidence>
<sequence length="123" mass="13730">MRINCFSASRLFSIIAHKPINITDKCINKLKGVLGNGEYFRISIEPGGCSGFQYKYQITTNLNSDDCVFVEKDIKFVTDRLSIDLIRGSTLDYKEELIKSGFQITDNPNAQNNCGCGASFDSK</sequence>
<comment type="subcellular location">
    <subcellularLocation>
        <location evidence="1">Mitochondrion</location>
    </subcellularLocation>
</comment>
<dbReference type="Proteomes" id="UP000031668">
    <property type="component" value="Unassembled WGS sequence"/>
</dbReference>